<evidence type="ECO:0000256" key="3">
    <source>
        <dbReference type="ARBA" id="ARBA00022630"/>
    </source>
</evidence>
<dbReference type="FunFam" id="3.40.50.80:FF:000001">
    <property type="entry name" value="NADPH--cytochrome P450 reductase 1"/>
    <property type="match status" value="1"/>
</dbReference>
<feature type="binding site" evidence="12">
    <location>
        <begin position="546"/>
        <end position="550"/>
    </location>
    <ligand>
        <name>NADP(+)</name>
        <dbReference type="ChEBI" id="CHEBI:58349"/>
    </ligand>
</feature>
<dbReference type="CDD" id="cd06199">
    <property type="entry name" value="SiR"/>
    <property type="match status" value="1"/>
</dbReference>
<keyword evidence="9 11" id="KW-0198">Cysteine biosynthesis</keyword>
<dbReference type="Pfam" id="PF00258">
    <property type="entry name" value="Flavodoxin_1"/>
    <property type="match status" value="1"/>
</dbReference>
<dbReference type="EMBL" id="BSNC01000003">
    <property type="protein sequence ID" value="GLP95661.1"/>
    <property type="molecule type" value="Genomic_DNA"/>
</dbReference>
<comment type="caution">
    <text evidence="15">The sequence shown here is derived from an EMBL/GenBank/DDBJ whole genome shotgun (WGS) entry which is preliminary data.</text>
</comment>
<dbReference type="InterPro" id="IPR001433">
    <property type="entry name" value="OxRdtase_FAD/NAD-bd"/>
</dbReference>
<dbReference type="PRINTS" id="PR00369">
    <property type="entry name" value="FLAVODOXIN"/>
</dbReference>
<dbReference type="InterPro" id="IPR001709">
    <property type="entry name" value="Flavoprot_Pyr_Nucl_cyt_Rdtase"/>
</dbReference>
<dbReference type="PANTHER" id="PTHR19384">
    <property type="entry name" value="NITRIC OXIDE SYNTHASE-RELATED"/>
    <property type="match status" value="1"/>
</dbReference>
<comment type="function">
    <text evidence="11">Component of the sulfite reductase complex that catalyzes the 6-electron reduction of sulfite to sulfide. This is one of several activities required for the biosynthesis of L-cysteine from sulfate. The flavoprotein component catalyzes the electron flow from NADPH -&gt; FAD -&gt; FMN to the hemoprotein component.</text>
</comment>
<dbReference type="PROSITE" id="PS51384">
    <property type="entry name" value="FAD_FR"/>
    <property type="match status" value="1"/>
</dbReference>
<dbReference type="Gene3D" id="1.20.990.10">
    <property type="entry name" value="NADPH-cytochrome p450 Reductase, Chain A, domain 3"/>
    <property type="match status" value="1"/>
</dbReference>
<dbReference type="PRINTS" id="PR00371">
    <property type="entry name" value="FPNCR"/>
</dbReference>
<feature type="binding site" evidence="12">
    <location>
        <position position="620"/>
    </location>
    <ligand>
        <name>FAD</name>
        <dbReference type="ChEBI" id="CHEBI:57692"/>
    </ligand>
</feature>
<dbReference type="InterPro" id="IPR017938">
    <property type="entry name" value="Riboflavin_synthase-like_b-brl"/>
</dbReference>
<evidence type="ECO:0000256" key="12">
    <source>
        <dbReference type="PIRSR" id="PIRSR000207-1"/>
    </source>
</evidence>
<keyword evidence="2 11" id="KW-0028">Amino-acid biosynthesis</keyword>
<evidence type="ECO:0000256" key="7">
    <source>
        <dbReference type="ARBA" id="ARBA00022982"/>
    </source>
</evidence>
<evidence type="ECO:0000256" key="10">
    <source>
        <dbReference type="ARBA" id="ARBA00052219"/>
    </source>
</evidence>
<feature type="binding site" evidence="12">
    <location>
        <position position="343"/>
    </location>
    <ligand>
        <name>FAD</name>
        <dbReference type="ChEBI" id="CHEBI:57692"/>
    </ligand>
</feature>
<keyword evidence="7 11" id="KW-0249">Electron transport</keyword>
<dbReference type="Proteomes" id="UP001161422">
    <property type="component" value="Unassembled WGS sequence"/>
</dbReference>
<dbReference type="SUPFAM" id="SSF63380">
    <property type="entry name" value="Riboflavin synthase domain-like"/>
    <property type="match status" value="1"/>
</dbReference>
<evidence type="ECO:0000256" key="8">
    <source>
        <dbReference type="ARBA" id="ARBA00023002"/>
    </source>
</evidence>
<comment type="cofactor">
    <cofactor evidence="11 12">
        <name>FAD</name>
        <dbReference type="ChEBI" id="CHEBI:57692"/>
    </cofactor>
    <text evidence="11 12">Binds 1 FAD per subunit.</text>
</comment>
<evidence type="ECO:0000256" key="1">
    <source>
        <dbReference type="ARBA" id="ARBA00022448"/>
    </source>
</evidence>
<dbReference type="InterPro" id="IPR023173">
    <property type="entry name" value="NADPH_Cyt_P450_Rdtase_alpha"/>
</dbReference>
<keyword evidence="16" id="KW-1185">Reference proteome</keyword>
<dbReference type="InterPro" id="IPR029039">
    <property type="entry name" value="Flavoprotein-like_sf"/>
</dbReference>
<accession>A0AA37RUS0</accession>
<dbReference type="InterPro" id="IPR003097">
    <property type="entry name" value="CysJ-like_FAD-binding"/>
</dbReference>
<gene>
    <name evidence="15" type="primary">cysJ</name>
    <name evidence="15" type="ORF">GCM10007895_09670</name>
</gene>
<feature type="binding site" evidence="12">
    <location>
        <begin position="540"/>
        <end position="541"/>
    </location>
    <ligand>
        <name>NADP(+)</name>
        <dbReference type="ChEBI" id="CHEBI:58349"/>
    </ligand>
</feature>
<comment type="subunit">
    <text evidence="11">Alpha(8)-beta(8). The alpha component is a flavoprotein, the beta component is a hemoprotein.</text>
</comment>
<proteinExistence type="predicted"/>
<feature type="binding site" evidence="12">
    <location>
        <begin position="407"/>
        <end position="410"/>
    </location>
    <ligand>
        <name>FAD</name>
        <dbReference type="ChEBI" id="CHEBI:57692"/>
    </ligand>
</feature>
<feature type="binding site" evidence="12">
    <location>
        <begin position="133"/>
        <end position="136"/>
    </location>
    <ligand>
        <name>FMN</name>
        <dbReference type="ChEBI" id="CHEBI:58210"/>
    </ligand>
</feature>
<dbReference type="InterPro" id="IPR001094">
    <property type="entry name" value="Flavdoxin-like"/>
</dbReference>
<evidence type="ECO:0000259" key="14">
    <source>
        <dbReference type="PROSITE" id="PS51384"/>
    </source>
</evidence>
<feature type="binding site" evidence="12">
    <location>
        <begin position="440"/>
        <end position="443"/>
    </location>
    <ligand>
        <name>FAD</name>
        <dbReference type="ChEBI" id="CHEBI:57692"/>
    </ligand>
</feature>
<evidence type="ECO:0000256" key="9">
    <source>
        <dbReference type="ARBA" id="ARBA00023192"/>
    </source>
</evidence>
<keyword evidence="1 11" id="KW-0813">Transport</keyword>
<dbReference type="SUPFAM" id="SSF52343">
    <property type="entry name" value="Ferredoxin reductase-like, C-terminal NADP-linked domain"/>
    <property type="match status" value="1"/>
</dbReference>
<dbReference type="Gene3D" id="2.40.30.10">
    <property type="entry name" value="Translation factors"/>
    <property type="match status" value="1"/>
</dbReference>
<dbReference type="PANTHER" id="PTHR19384:SF128">
    <property type="entry name" value="NADPH OXIDOREDUCTASE A"/>
    <property type="match status" value="1"/>
</dbReference>
<dbReference type="GO" id="GO:0004783">
    <property type="term" value="F:sulfite reductase (NADPH) activity"/>
    <property type="evidence" value="ECO:0007669"/>
    <property type="project" value="UniProtKB-EC"/>
</dbReference>
<evidence type="ECO:0000313" key="15">
    <source>
        <dbReference type="EMBL" id="GLP95661.1"/>
    </source>
</evidence>
<feature type="domain" description="FAD-binding FR-type" evidence="14">
    <location>
        <begin position="256"/>
        <end position="469"/>
    </location>
</feature>
<dbReference type="Gene3D" id="3.40.50.80">
    <property type="entry name" value="Nucleotide-binding domain of ferredoxin-NADP reductase (FNR) module"/>
    <property type="match status" value="1"/>
</dbReference>
<reference evidence="15" key="2">
    <citation type="submission" date="2023-01" db="EMBL/GenBank/DDBJ databases">
        <title>Draft genome sequence of Paraferrimonas sedimenticola strain NBRC 101628.</title>
        <authorList>
            <person name="Sun Q."/>
            <person name="Mori K."/>
        </authorList>
    </citation>
    <scope>NUCLEOTIDE SEQUENCE</scope>
    <source>
        <strain evidence="15">NBRC 101628</strain>
    </source>
</reference>
<comment type="pathway">
    <text evidence="11">Sulfur metabolism; hydrogen sulfide biosynthesis; hydrogen sulfide from sulfite (NADPH route): step 1/1.</text>
</comment>
<dbReference type="AlphaFoldDB" id="A0AA37RUS0"/>
<keyword evidence="8 11" id="KW-0560">Oxidoreductase</keyword>
<feature type="binding site" evidence="12">
    <location>
        <begin position="169"/>
        <end position="178"/>
    </location>
    <ligand>
        <name>FMN</name>
        <dbReference type="ChEBI" id="CHEBI:58210"/>
    </ligand>
</feature>
<protein>
    <recommendedName>
        <fullName evidence="11">Sulfite reductase [NADPH] flavoprotein alpha-component</fullName>
        <shortName evidence="11">SiR-FP</shortName>
        <ecNumber evidence="11">1.8.1.2</ecNumber>
    </recommendedName>
</protein>
<evidence type="ECO:0000259" key="13">
    <source>
        <dbReference type="PROSITE" id="PS50902"/>
    </source>
</evidence>
<reference evidence="15" key="1">
    <citation type="journal article" date="2014" name="Int. J. Syst. Evol. Microbiol.">
        <title>Complete genome sequence of Corynebacterium casei LMG S-19264T (=DSM 44701T), isolated from a smear-ripened cheese.</title>
        <authorList>
            <consortium name="US DOE Joint Genome Institute (JGI-PGF)"/>
            <person name="Walter F."/>
            <person name="Albersmeier A."/>
            <person name="Kalinowski J."/>
            <person name="Ruckert C."/>
        </authorList>
    </citation>
    <scope>NUCLEOTIDE SEQUENCE</scope>
    <source>
        <strain evidence="15">NBRC 101628</strain>
    </source>
</reference>
<dbReference type="GO" id="GO:0050660">
    <property type="term" value="F:flavin adenine dinucleotide binding"/>
    <property type="evidence" value="ECO:0007669"/>
    <property type="project" value="InterPro"/>
</dbReference>
<evidence type="ECO:0000256" key="5">
    <source>
        <dbReference type="ARBA" id="ARBA00022827"/>
    </source>
</evidence>
<evidence type="ECO:0000256" key="4">
    <source>
        <dbReference type="ARBA" id="ARBA00022643"/>
    </source>
</evidence>
<evidence type="ECO:0000256" key="2">
    <source>
        <dbReference type="ARBA" id="ARBA00022605"/>
    </source>
</evidence>
<dbReference type="SUPFAM" id="SSF52218">
    <property type="entry name" value="Flavoproteins"/>
    <property type="match status" value="1"/>
</dbReference>
<dbReference type="GO" id="GO:0019344">
    <property type="term" value="P:cysteine biosynthetic process"/>
    <property type="evidence" value="ECO:0007669"/>
    <property type="project" value="UniProtKB-KW"/>
</dbReference>
<dbReference type="InterPro" id="IPR017927">
    <property type="entry name" value="FAD-bd_FR_type"/>
</dbReference>
<keyword evidence="6 11" id="KW-0521">NADP</keyword>
<comment type="catalytic activity">
    <reaction evidence="10 11">
        <text>hydrogen sulfide + 3 NADP(+) + 3 H2O = sulfite + 3 NADPH + 4 H(+)</text>
        <dbReference type="Rhea" id="RHEA:13801"/>
        <dbReference type="ChEBI" id="CHEBI:15377"/>
        <dbReference type="ChEBI" id="CHEBI:15378"/>
        <dbReference type="ChEBI" id="CHEBI:17359"/>
        <dbReference type="ChEBI" id="CHEBI:29919"/>
        <dbReference type="ChEBI" id="CHEBI:57783"/>
        <dbReference type="ChEBI" id="CHEBI:58349"/>
        <dbReference type="EC" id="1.8.1.2"/>
    </reaction>
</comment>
<dbReference type="Gene3D" id="3.40.50.360">
    <property type="match status" value="1"/>
</dbReference>
<dbReference type="NCBIfam" id="TIGR01931">
    <property type="entry name" value="cysJ"/>
    <property type="match status" value="1"/>
</dbReference>
<dbReference type="InterPro" id="IPR008254">
    <property type="entry name" value="Flavodoxin/NO_synth"/>
</dbReference>
<evidence type="ECO:0000256" key="11">
    <source>
        <dbReference type="PIRNR" id="PIRNR000207"/>
    </source>
</evidence>
<dbReference type="Pfam" id="PF00175">
    <property type="entry name" value="NAD_binding_1"/>
    <property type="match status" value="1"/>
</dbReference>
<dbReference type="EC" id="1.8.1.2" evidence="11"/>
<dbReference type="GO" id="GO:0005829">
    <property type="term" value="C:cytosol"/>
    <property type="evidence" value="ECO:0007669"/>
    <property type="project" value="TreeGrafter"/>
</dbReference>
<keyword evidence="4 11" id="KW-0288">FMN</keyword>
<dbReference type="Pfam" id="PF00667">
    <property type="entry name" value="FAD_binding_1"/>
    <property type="match status" value="1"/>
</dbReference>
<name>A0AA37RUS0_9GAMM</name>
<keyword evidence="3 11" id="KW-0285">Flavoprotein</keyword>
<feature type="binding site" evidence="12">
    <location>
        <begin position="86"/>
        <end position="91"/>
    </location>
    <ligand>
        <name>FMN</name>
        <dbReference type="ChEBI" id="CHEBI:58210"/>
    </ligand>
</feature>
<feature type="domain" description="Flavodoxin-like" evidence="13">
    <location>
        <begin position="80"/>
        <end position="218"/>
    </location>
</feature>
<dbReference type="InterPro" id="IPR039261">
    <property type="entry name" value="FNR_nucleotide-bd"/>
</dbReference>
<organism evidence="15 16">
    <name type="scientific">Paraferrimonas sedimenticola</name>
    <dbReference type="NCBI Taxonomy" id="375674"/>
    <lineage>
        <taxon>Bacteria</taxon>
        <taxon>Pseudomonadati</taxon>
        <taxon>Pseudomonadota</taxon>
        <taxon>Gammaproteobacteria</taxon>
        <taxon>Alteromonadales</taxon>
        <taxon>Ferrimonadaceae</taxon>
        <taxon>Paraferrimonas</taxon>
    </lineage>
</organism>
<evidence type="ECO:0000313" key="16">
    <source>
        <dbReference type="Proteomes" id="UP001161422"/>
    </source>
</evidence>
<dbReference type="GO" id="GO:0010181">
    <property type="term" value="F:FMN binding"/>
    <property type="evidence" value="ECO:0007669"/>
    <property type="project" value="InterPro"/>
</dbReference>
<feature type="binding site" evidence="12">
    <location>
        <position position="582"/>
    </location>
    <ligand>
        <name>NADP(+)</name>
        <dbReference type="ChEBI" id="CHEBI:58349"/>
    </ligand>
</feature>
<dbReference type="InterPro" id="IPR010199">
    <property type="entry name" value="CysJ"/>
</dbReference>
<dbReference type="PROSITE" id="PS50902">
    <property type="entry name" value="FLAVODOXIN_LIKE"/>
    <property type="match status" value="1"/>
</dbReference>
<comment type="cofactor">
    <cofactor evidence="11 12">
        <name>FMN</name>
        <dbReference type="ChEBI" id="CHEBI:58210"/>
    </cofactor>
    <text evidence="11 12">Binds 1 FMN per subunit.</text>
</comment>
<dbReference type="RefSeq" id="WP_095505651.1">
    <property type="nucleotide sequence ID" value="NZ_BSNC01000003.1"/>
</dbReference>
<keyword evidence="5 11" id="KW-0274">FAD</keyword>
<evidence type="ECO:0000256" key="6">
    <source>
        <dbReference type="ARBA" id="ARBA00022857"/>
    </source>
</evidence>
<dbReference type="PIRSF" id="PIRSF000207">
    <property type="entry name" value="SiR-FP_CysJ"/>
    <property type="match status" value="1"/>
</dbReference>
<sequence>MSLKELNQLTSPLGQEQITSLAQLVEGLTPTQQAWISGYLAATSAASAQAQPAGATALAAPVAPAASVAPAAQAAASATLTILYGSQTGNAKKLAQQAAAAAQAQGMAVQVTSMGDYNPRSLKQEQALLLLVSTHGEGDPPDDAIAFHRFIMGKRAPKLENLNYSVLALGDSSYQFYCQTGKELDERLAELGGKRVRERQDCDLDFEEPAAQWQQESLEQLASVLDAAPAPSGEVVAFNAPAAPVAEAQAAGYHADSPVEAEVIAVQAIVGRESVKDIYHVELELPEGLTYQEGDSLGIWAPNREDNIQAILSALELSGDETVEIKQESYSLTQALQWHRELTLITPPQLAAWAELANAAELRVRLQDSRYLNAYLEQRQWRDIFAQFPAKVSAQQLVDNLRPLTPRLYSIASSQAAVEQEVHLCVAQLTNGKSSDPRLGLASNYLAERVDESQKVKVFIEPNSHFKLPDDPNAPVLMIGPGTGIAPFRAFMQAREAQGIKGNSWLFFGNPNFEQDFLYQTEWQQYLKQGVLERISLAFSRDQTEKVYVQHRIEQHSAEVWSWLQKGAHIYVCGDAQRMAKDVESALLWVIQTQGGKDEEQALDYLDELRQARRYQKDVY</sequence>